<keyword evidence="1" id="KW-0645">Protease</keyword>
<evidence type="ECO:0000259" key="7">
    <source>
        <dbReference type="Pfam" id="PF00089"/>
    </source>
</evidence>
<proteinExistence type="inferred from homology"/>
<dbReference type="EMBL" id="WJQU01000004">
    <property type="protein sequence ID" value="KAJ6635794.1"/>
    <property type="molecule type" value="Genomic_DNA"/>
</dbReference>
<organism evidence="8 9">
    <name type="scientific">Pseudolycoriella hygida</name>
    <dbReference type="NCBI Taxonomy" id="35572"/>
    <lineage>
        <taxon>Eukaryota</taxon>
        <taxon>Metazoa</taxon>
        <taxon>Ecdysozoa</taxon>
        <taxon>Arthropoda</taxon>
        <taxon>Hexapoda</taxon>
        <taxon>Insecta</taxon>
        <taxon>Pterygota</taxon>
        <taxon>Neoptera</taxon>
        <taxon>Endopterygota</taxon>
        <taxon>Diptera</taxon>
        <taxon>Nematocera</taxon>
        <taxon>Sciaroidea</taxon>
        <taxon>Sciaridae</taxon>
        <taxon>Pseudolycoriella</taxon>
    </lineage>
</organism>
<sequence>MLLICARILLVSLVWTRGLGSEVTNEQTTLYTKEHPSMARVVIKNGAAVQKACLGSILSDSYILTTVHCINDDSNIKGRTSAPSQISVLIGASDTDNSNGRGETFTVSRIFTREYLPKNDFAILKLSSKISLDGVNRKAVSLDAGEDAECRNWIYETISNAPETSEASLDDLKPSFDLSAWLPFPFNIVYRILVYLLT</sequence>
<evidence type="ECO:0000256" key="2">
    <source>
        <dbReference type="ARBA" id="ARBA00022801"/>
    </source>
</evidence>
<dbReference type="PANTHER" id="PTHR24276">
    <property type="entry name" value="POLYSERASE-RELATED"/>
    <property type="match status" value="1"/>
</dbReference>
<evidence type="ECO:0000256" key="1">
    <source>
        <dbReference type="ARBA" id="ARBA00022670"/>
    </source>
</evidence>
<dbReference type="SUPFAM" id="SSF50494">
    <property type="entry name" value="Trypsin-like serine proteases"/>
    <property type="match status" value="1"/>
</dbReference>
<protein>
    <recommendedName>
        <fullName evidence="7">Peptidase S1 domain-containing protein</fullName>
    </recommendedName>
</protein>
<dbReference type="Pfam" id="PF00089">
    <property type="entry name" value="Trypsin"/>
    <property type="match status" value="1"/>
</dbReference>
<evidence type="ECO:0000313" key="9">
    <source>
        <dbReference type="Proteomes" id="UP001151699"/>
    </source>
</evidence>
<feature type="signal peptide" evidence="6">
    <location>
        <begin position="1"/>
        <end position="20"/>
    </location>
</feature>
<gene>
    <name evidence="8" type="ORF">Bhyg_14380</name>
</gene>
<keyword evidence="9" id="KW-1185">Reference proteome</keyword>
<dbReference type="GO" id="GO:0004252">
    <property type="term" value="F:serine-type endopeptidase activity"/>
    <property type="evidence" value="ECO:0007669"/>
    <property type="project" value="InterPro"/>
</dbReference>
<evidence type="ECO:0000256" key="5">
    <source>
        <dbReference type="ARBA" id="ARBA00024195"/>
    </source>
</evidence>
<dbReference type="AlphaFoldDB" id="A0A9Q0MRW1"/>
<feature type="domain" description="Peptidase S1" evidence="7">
    <location>
        <begin position="31"/>
        <end position="132"/>
    </location>
</feature>
<dbReference type="InterPro" id="IPR009003">
    <property type="entry name" value="Peptidase_S1_PA"/>
</dbReference>
<evidence type="ECO:0000313" key="8">
    <source>
        <dbReference type="EMBL" id="KAJ6635794.1"/>
    </source>
</evidence>
<comment type="caution">
    <text evidence="8">The sequence shown here is derived from an EMBL/GenBank/DDBJ whole genome shotgun (WGS) entry which is preliminary data.</text>
</comment>
<dbReference type="Gene3D" id="2.40.10.10">
    <property type="entry name" value="Trypsin-like serine proteases"/>
    <property type="match status" value="1"/>
</dbReference>
<feature type="chain" id="PRO_5040436581" description="Peptidase S1 domain-containing protein" evidence="6">
    <location>
        <begin position="21"/>
        <end position="198"/>
    </location>
</feature>
<dbReference type="InterPro" id="IPR050430">
    <property type="entry name" value="Peptidase_S1"/>
</dbReference>
<dbReference type="InterPro" id="IPR043504">
    <property type="entry name" value="Peptidase_S1_PA_chymotrypsin"/>
</dbReference>
<dbReference type="InterPro" id="IPR001254">
    <property type="entry name" value="Trypsin_dom"/>
</dbReference>
<keyword evidence="4" id="KW-1015">Disulfide bond</keyword>
<keyword evidence="3" id="KW-0720">Serine protease</keyword>
<name>A0A9Q0MRW1_9DIPT</name>
<keyword evidence="6" id="KW-0732">Signal</keyword>
<comment type="similarity">
    <text evidence="5">Belongs to the peptidase S1 family. CLIP subfamily.</text>
</comment>
<evidence type="ECO:0000256" key="6">
    <source>
        <dbReference type="SAM" id="SignalP"/>
    </source>
</evidence>
<dbReference type="Proteomes" id="UP001151699">
    <property type="component" value="Chromosome C"/>
</dbReference>
<reference evidence="8" key="1">
    <citation type="submission" date="2022-07" db="EMBL/GenBank/DDBJ databases">
        <authorList>
            <person name="Trinca V."/>
            <person name="Uliana J.V.C."/>
            <person name="Torres T.T."/>
            <person name="Ward R.J."/>
            <person name="Monesi N."/>
        </authorList>
    </citation>
    <scope>NUCLEOTIDE SEQUENCE</scope>
    <source>
        <strain evidence="8">HSMRA1968</strain>
        <tissue evidence="8">Whole embryos</tissue>
    </source>
</reference>
<dbReference type="GO" id="GO:0006508">
    <property type="term" value="P:proteolysis"/>
    <property type="evidence" value="ECO:0007669"/>
    <property type="project" value="UniProtKB-KW"/>
</dbReference>
<dbReference type="PANTHER" id="PTHR24276:SF98">
    <property type="entry name" value="FI18310P1-RELATED"/>
    <property type="match status" value="1"/>
</dbReference>
<evidence type="ECO:0000256" key="3">
    <source>
        <dbReference type="ARBA" id="ARBA00022825"/>
    </source>
</evidence>
<keyword evidence="2" id="KW-0378">Hydrolase</keyword>
<accession>A0A9Q0MRW1</accession>
<evidence type="ECO:0000256" key="4">
    <source>
        <dbReference type="ARBA" id="ARBA00023157"/>
    </source>
</evidence>